<dbReference type="EMBL" id="PJEX01000065">
    <property type="protein sequence ID" value="TKW56537.1"/>
    <property type="molecule type" value="Genomic_DNA"/>
</dbReference>
<evidence type="ECO:0000313" key="3">
    <source>
        <dbReference type="Proteomes" id="UP000310108"/>
    </source>
</evidence>
<protein>
    <submittedName>
        <fullName evidence="2">Uncharacterized protein</fullName>
    </submittedName>
</protein>
<evidence type="ECO:0000313" key="2">
    <source>
        <dbReference type="EMBL" id="TKW56537.1"/>
    </source>
</evidence>
<accession>A0A4U6XLL5</accession>
<feature type="compositionally biased region" description="Low complexity" evidence="1">
    <location>
        <begin position="127"/>
        <end position="140"/>
    </location>
</feature>
<dbReference type="Proteomes" id="UP000310108">
    <property type="component" value="Unassembled WGS sequence"/>
</dbReference>
<evidence type="ECO:0000256" key="1">
    <source>
        <dbReference type="SAM" id="MobiDB-lite"/>
    </source>
</evidence>
<proteinExistence type="predicted"/>
<name>A0A4U6XLL5_9PEZI</name>
<keyword evidence="3" id="KW-1185">Reference proteome</keyword>
<reference evidence="2 3" key="1">
    <citation type="journal article" date="2019" name="PLoS ONE">
        <title>Comparative genome analysis indicates high evolutionary potential of pathogenicity genes in Colletotrichum tanaceti.</title>
        <authorList>
            <person name="Lelwala R.V."/>
            <person name="Korhonen P.K."/>
            <person name="Young N.D."/>
            <person name="Scott J.B."/>
            <person name="Ades P.A."/>
            <person name="Gasser R.B."/>
            <person name="Taylor P.W.J."/>
        </authorList>
    </citation>
    <scope>NUCLEOTIDE SEQUENCE [LARGE SCALE GENOMIC DNA]</scope>
    <source>
        <strain evidence="2">BRIP57314</strain>
    </source>
</reference>
<dbReference type="AlphaFoldDB" id="A0A4U6XLL5"/>
<sequence>MARISRSPDPRISSILQACRLSMARISRCPHLQISSILQACRLSMARISGSPDVQISRSPASLGLPLDGPDPLENRENCQGQHYQLAPCAPFSMVDTRKIFLAIFGLLSPLAWQLLAQPIGSRPDSEASAGPPTSSSPGPDSRRPRPF</sequence>
<organism evidence="2 3">
    <name type="scientific">Colletotrichum tanaceti</name>
    <dbReference type="NCBI Taxonomy" id="1306861"/>
    <lineage>
        <taxon>Eukaryota</taxon>
        <taxon>Fungi</taxon>
        <taxon>Dikarya</taxon>
        <taxon>Ascomycota</taxon>
        <taxon>Pezizomycotina</taxon>
        <taxon>Sordariomycetes</taxon>
        <taxon>Hypocreomycetidae</taxon>
        <taxon>Glomerellales</taxon>
        <taxon>Glomerellaceae</taxon>
        <taxon>Colletotrichum</taxon>
        <taxon>Colletotrichum destructivum species complex</taxon>
    </lineage>
</organism>
<feature type="region of interest" description="Disordered" evidence="1">
    <location>
        <begin position="121"/>
        <end position="148"/>
    </location>
</feature>
<gene>
    <name evidence="2" type="ORF">CTA1_10630</name>
</gene>
<comment type="caution">
    <text evidence="2">The sequence shown here is derived from an EMBL/GenBank/DDBJ whole genome shotgun (WGS) entry which is preliminary data.</text>
</comment>